<dbReference type="AlphaFoldDB" id="A0A8H7YFH5"/>
<comment type="caution">
    <text evidence="3">The sequence shown here is derived from an EMBL/GenBank/DDBJ whole genome shotgun (WGS) entry which is preliminary data.</text>
</comment>
<reference evidence="3 4" key="1">
    <citation type="submission" date="2021-01" db="EMBL/GenBank/DDBJ databases">
        <title>Chromosome-level genome assembly of a human fungal pathogen reveals clustering of transcriptionally co-regulated genes.</title>
        <authorList>
            <person name="Voorhies M."/>
            <person name="Cohen S."/>
            <person name="Shea T.P."/>
            <person name="Petrus S."/>
            <person name="Munoz J.F."/>
            <person name="Poplawski S."/>
            <person name="Goldman W.E."/>
            <person name="Michael T."/>
            <person name="Cuomo C.A."/>
            <person name="Sil A."/>
            <person name="Beyhan S."/>
        </authorList>
    </citation>
    <scope>NUCLEOTIDE SEQUENCE [LARGE SCALE GENOMIC DNA]</scope>
    <source>
        <strain evidence="3 4">G184AR</strain>
    </source>
</reference>
<accession>A0A8H7YFH5</accession>
<name>A0A8H7YFH5_AJECA</name>
<evidence type="ECO:0000313" key="3">
    <source>
        <dbReference type="EMBL" id="KAG5288629.1"/>
    </source>
</evidence>
<sequence>MSRHLSTTLSPIGFFAYFFDFAFEVFPFASSSLVIWRTAFKDLNGRFEIMVLAIFSWISAISERSATEHELKNLRTFDSKIPSSSDTSWLSDSDESISTNGSSGESDRGLDLIPLMSLPGFLVTGAGAGDGPDGGDEERVLCPLISRLRGAAEPPSDPLFWVGSLWLEVHLS</sequence>
<feature type="transmembrane region" description="Helical" evidence="2">
    <location>
        <begin position="12"/>
        <end position="36"/>
    </location>
</feature>
<keyword evidence="2" id="KW-0812">Transmembrane</keyword>
<evidence type="ECO:0000313" key="4">
    <source>
        <dbReference type="Proteomes" id="UP000670092"/>
    </source>
</evidence>
<keyword evidence="2" id="KW-0472">Membrane</keyword>
<proteinExistence type="predicted"/>
<organism evidence="3 4">
    <name type="scientific">Ajellomyces capsulatus</name>
    <name type="common">Darling's disease fungus</name>
    <name type="synonym">Histoplasma capsulatum</name>
    <dbReference type="NCBI Taxonomy" id="5037"/>
    <lineage>
        <taxon>Eukaryota</taxon>
        <taxon>Fungi</taxon>
        <taxon>Dikarya</taxon>
        <taxon>Ascomycota</taxon>
        <taxon>Pezizomycotina</taxon>
        <taxon>Eurotiomycetes</taxon>
        <taxon>Eurotiomycetidae</taxon>
        <taxon>Onygenales</taxon>
        <taxon>Ajellomycetaceae</taxon>
        <taxon>Histoplasma</taxon>
    </lineage>
</organism>
<keyword evidence="2" id="KW-1133">Transmembrane helix</keyword>
<dbReference type="EMBL" id="JAEVHI010000006">
    <property type="protein sequence ID" value="KAG5288629.1"/>
    <property type="molecule type" value="Genomic_DNA"/>
</dbReference>
<protein>
    <submittedName>
        <fullName evidence="3">VMA21 superfamily domain-containing protein</fullName>
    </submittedName>
</protein>
<evidence type="ECO:0000256" key="2">
    <source>
        <dbReference type="SAM" id="Phobius"/>
    </source>
</evidence>
<evidence type="ECO:0000256" key="1">
    <source>
        <dbReference type="SAM" id="MobiDB-lite"/>
    </source>
</evidence>
<dbReference type="VEuPathDB" id="FungiDB:I7I52_12170"/>
<feature type="region of interest" description="Disordered" evidence="1">
    <location>
        <begin position="80"/>
        <end position="108"/>
    </location>
</feature>
<dbReference type="Proteomes" id="UP000670092">
    <property type="component" value="Unassembled WGS sequence"/>
</dbReference>
<gene>
    <name evidence="3" type="primary">VMA21</name>
    <name evidence="3" type="ORF">I7I52_12170</name>
</gene>